<dbReference type="Gene3D" id="3.40.50.300">
    <property type="entry name" value="P-loop containing nucleotide triphosphate hydrolases"/>
    <property type="match status" value="1"/>
</dbReference>
<proteinExistence type="predicted"/>
<organism evidence="2 3">
    <name type="scientific">Diversispora epigaea</name>
    <dbReference type="NCBI Taxonomy" id="1348612"/>
    <lineage>
        <taxon>Eukaryota</taxon>
        <taxon>Fungi</taxon>
        <taxon>Fungi incertae sedis</taxon>
        <taxon>Mucoromycota</taxon>
        <taxon>Glomeromycotina</taxon>
        <taxon>Glomeromycetes</taxon>
        <taxon>Diversisporales</taxon>
        <taxon>Diversisporaceae</taxon>
        <taxon>Diversispora</taxon>
    </lineage>
</organism>
<accession>A0A397HQ74</accession>
<evidence type="ECO:0000313" key="3">
    <source>
        <dbReference type="Proteomes" id="UP000266861"/>
    </source>
</evidence>
<dbReference type="InterPro" id="IPR027417">
    <property type="entry name" value="P-loop_NTPase"/>
</dbReference>
<dbReference type="EMBL" id="PQFF01000300">
    <property type="protein sequence ID" value="RHZ63746.1"/>
    <property type="molecule type" value="Genomic_DNA"/>
</dbReference>
<feature type="domain" description="NrS-1 polymerase-like helicase" evidence="1">
    <location>
        <begin position="195"/>
        <end position="308"/>
    </location>
</feature>
<reference evidence="2 3" key="1">
    <citation type="submission" date="2018-08" db="EMBL/GenBank/DDBJ databases">
        <title>Genome and evolution of the arbuscular mycorrhizal fungus Diversispora epigaea (formerly Glomus versiforme) and its bacterial endosymbionts.</title>
        <authorList>
            <person name="Sun X."/>
            <person name="Fei Z."/>
            <person name="Harrison M."/>
        </authorList>
    </citation>
    <scope>NUCLEOTIDE SEQUENCE [LARGE SCALE GENOMIC DNA]</scope>
    <source>
        <strain evidence="2 3">IT104</strain>
    </source>
</reference>
<comment type="caution">
    <text evidence="2">The sequence shown here is derived from an EMBL/GenBank/DDBJ whole genome shotgun (WGS) entry which is preliminary data.</text>
</comment>
<dbReference type="Pfam" id="PF19263">
    <property type="entry name" value="DUF5906"/>
    <property type="match status" value="1"/>
</dbReference>
<dbReference type="AlphaFoldDB" id="A0A397HQ74"/>
<name>A0A397HQ74_9GLOM</name>
<evidence type="ECO:0000259" key="1">
    <source>
        <dbReference type="Pfam" id="PF19263"/>
    </source>
</evidence>
<keyword evidence="3" id="KW-1185">Reference proteome</keyword>
<protein>
    <recommendedName>
        <fullName evidence="1">NrS-1 polymerase-like helicase domain-containing protein</fullName>
    </recommendedName>
</protein>
<evidence type="ECO:0000313" key="2">
    <source>
        <dbReference type="EMBL" id="RHZ63746.1"/>
    </source>
</evidence>
<gene>
    <name evidence="2" type="ORF">Glove_328g37</name>
</gene>
<sequence>MNAPSQIKFILGTSIQEFDNKKFRKLFHLTKTPKELYYAKNYLCRYFAREKVGVYKWDPKNQIFEYYNKKDACESFIQSEHMIFKNDKGEVIEKFSIQSWFFRETPFFSLEVNPYQPLIYREPNGAYYINKFSGFLHTSPIPFNQFSKEIRDAVKLILNHMREVLCSSNKDQELYMMGLILRIAIGQKMSKSMFLYSGPGTSKTMLTWFLRIMVLGPKISTKTSNEKIITGSFNKELEGKVLLVLEEMSNSKSTDWITFANRLKDFIDSDTIMIEEKYKTPYPVTNITNLIINSNNSKTIRLDREDRRYFIPDISNKYVENGIGMDHYYAPLDKAIKNPEVGKAFYSYALEYVKLNPNFNERNIPMTKTKLMMINRDNNPVYQFIKEKYIYNSIGLDVASSYFYNTFKDWFYIQINTKNKKPPTIQEFTYTIRELGLNSK</sequence>
<dbReference type="OrthoDB" id="20885at2759"/>
<dbReference type="InterPro" id="IPR045455">
    <property type="entry name" value="NrS-1_pol-like_helicase"/>
</dbReference>
<dbReference type="Proteomes" id="UP000266861">
    <property type="component" value="Unassembled WGS sequence"/>
</dbReference>